<accession>A0A8S2XBG0</accession>
<dbReference type="Proteomes" id="UP000676336">
    <property type="component" value="Unassembled WGS sequence"/>
</dbReference>
<dbReference type="SUPFAM" id="SSF52540">
    <property type="entry name" value="P-loop containing nucleoside triphosphate hydrolases"/>
    <property type="match status" value="1"/>
</dbReference>
<protein>
    <submittedName>
        <fullName evidence="1">Uncharacterized protein</fullName>
    </submittedName>
</protein>
<evidence type="ECO:0000313" key="2">
    <source>
        <dbReference type="Proteomes" id="UP000676336"/>
    </source>
</evidence>
<dbReference type="AlphaFoldDB" id="A0A8S2XBG0"/>
<name>A0A8S2XBG0_9BILA</name>
<comment type="caution">
    <text evidence="1">The sequence shown here is derived from an EMBL/GenBank/DDBJ whole genome shotgun (WGS) entry which is preliminary data.</text>
</comment>
<dbReference type="EMBL" id="CAJOBI010077531">
    <property type="protein sequence ID" value="CAF4483938.1"/>
    <property type="molecule type" value="Genomic_DNA"/>
</dbReference>
<feature type="non-terminal residue" evidence="1">
    <location>
        <position position="1"/>
    </location>
</feature>
<gene>
    <name evidence="1" type="ORF">SMN809_LOCUS34163</name>
</gene>
<dbReference type="Gene3D" id="3.40.50.300">
    <property type="entry name" value="P-loop containing nucleotide triphosphate hydrolases"/>
    <property type="match status" value="1"/>
</dbReference>
<reference evidence="1" key="1">
    <citation type="submission" date="2021-02" db="EMBL/GenBank/DDBJ databases">
        <authorList>
            <person name="Nowell W R."/>
        </authorList>
    </citation>
    <scope>NUCLEOTIDE SEQUENCE</scope>
</reference>
<dbReference type="InterPro" id="IPR027417">
    <property type="entry name" value="P-loop_NTPase"/>
</dbReference>
<proteinExistence type="predicted"/>
<sequence length="37" mass="4032">MRGLPGSGKSTIVKHLTKLYSKSVVVCSADNYFIDSE</sequence>
<organism evidence="1 2">
    <name type="scientific">Rotaria magnacalcarata</name>
    <dbReference type="NCBI Taxonomy" id="392030"/>
    <lineage>
        <taxon>Eukaryota</taxon>
        <taxon>Metazoa</taxon>
        <taxon>Spiralia</taxon>
        <taxon>Gnathifera</taxon>
        <taxon>Rotifera</taxon>
        <taxon>Eurotatoria</taxon>
        <taxon>Bdelloidea</taxon>
        <taxon>Philodinida</taxon>
        <taxon>Philodinidae</taxon>
        <taxon>Rotaria</taxon>
    </lineage>
</organism>
<evidence type="ECO:0000313" key="1">
    <source>
        <dbReference type="EMBL" id="CAF4483938.1"/>
    </source>
</evidence>